<dbReference type="InterPro" id="IPR004167">
    <property type="entry name" value="PSBD"/>
</dbReference>
<evidence type="ECO:0000256" key="3">
    <source>
        <dbReference type="ARBA" id="ARBA00022823"/>
    </source>
</evidence>
<dbReference type="SUPFAM" id="SSF48452">
    <property type="entry name" value="TPR-like"/>
    <property type="match status" value="2"/>
</dbReference>
<gene>
    <name evidence="8" type="ORF">SPI_06629</name>
</gene>
<dbReference type="PROSITE" id="PS50968">
    <property type="entry name" value="BIOTINYL_LIPOYL"/>
    <property type="match status" value="1"/>
</dbReference>
<dbReference type="CDD" id="cd06849">
    <property type="entry name" value="lipoyl_domain"/>
    <property type="match status" value="1"/>
</dbReference>
<dbReference type="STRING" id="1081102.A0A167RG24"/>
<dbReference type="OrthoDB" id="29013at2759"/>
<name>A0A167RG24_9HYPO</name>
<keyword evidence="3" id="KW-0450">Lipoyl</keyword>
<evidence type="ECO:0000256" key="1">
    <source>
        <dbReference type="ARBA" id="ARBA00002550"/>
    </source>
</evidence>
<reference evidence="8 9" key="1">
    <citation type="journal article" date="2016" name="Genome Biol. Evol.">
        <title>Divergent and convergent evolution of fungal pathogenicity.</title>
        <authorList>
            <person name="Shang Y."/>
            <person name="Xiao G."/>
            <person name="Zheng P."/>
            <person name="Cen K."/>
            <person name="Zhan S."/>
            <person name="Wang C."/>
        </authorList>
    </citation>
    <scope>NUCLEOTIDE SEQUENCE [LARGE SCALE GENOMIC DNA]</scope>
    <source>
        <strain evidence="8 9">RCEF 264</strain>
    </source>
</reference>
<sequence length="1659" mass="180126">MSRSVTKAAHYVVLLDEARCEGDWDSVPEYVRKVRKHAPGRVCLALTAETELAIEKATRNLPPSGQPATDAAAPAKNAEITSRLPKLQAVIDEEAVYLQDRFQARVCVGWLHWVVGEYDLAFARLPESLDEEVLQPDGQAETRLSVSDWTRVCALKSAYLRANCLARNGKRKEALMVFEEGLPCLTSAHAAQQSRKQLRYWSELFLTEYCMLLSHTLEQGETSLEDPNCLVSFRSWARYWEGSSGAALFGGYGFRGSVPRRRVWFEYYSVLSNLLEDDLPYPTGHALSVAGDTSARNQLRIELKKVEAIYETLLLEETSFPRAEEERQEVEKFVRLVAQNWSIMKSRGWREQDLGQGGKESMSRGVLDILYRASTKTYHSTAILRHLFTVHLAVAEFDLAFKAFDSYLELIKKGKARVAKTGKIEPSLDDDAVVLETVSLCIAALCRYGDQRAAEKAYGLSQQLDQCLHELSSALPEQAEDASPPPETHLIAKIKGADIPLRIMALCWQSVGLAFAQWSRMTFDSAARPDLQAKAIRYLRKSLSPEFGRSTNLRGVFALGLLLSEQRELSAAIELVKSTLLSQKTPDAEQDFVNGPYWQERAMVPLWHMLSLLLSARQDYVLAARACEGAFEQFKDPAVLFGSEQLYRSEHLNEAEANDEKRTTTSRGLVDEMDDFEKERILEIKMTQLALVELLESPKVAVNASLELLTLFTRLFGPLQSSVPALAGPPKTNDVPKSSAGTLRSIKGSIFGRGGDKSARPATKHSSLLGLERLNTAVSRPQTTQTVASREGPTIQVTNDAEDNRRSRRSMNYNERRSQSGKRNSLRKRDSSVNRRRAVSSGGAIPPHSPTIADGEAFFTPFDESQQNADLFQFSSRRRLSSAGPPVSMSRRASQVDPVTVTSPTRARNAGAAESAEASLLSMPSIQFSKDHEKRRRSTILIEVWLMISGFYRRAGMFDDAKGAAAEAQKLVQVLELSIAKDSSGSVSLRDAGWAGKKSVDELWGDLWAEMGNLSLDRGNPHNARLDFEAALTHFPNHPAATVGLANILLDVYSEKLVLPPALPRIELADGTLFPERVTPEGSERELEPSLPSEPLGLVVRPKQERNASEKKSIIDGDSFASFKAADAELPPPYKASSLPIIDRLAARDRAFGLLSGLTKLGNVWNNSDAWFALARAHEESGQPGKAKEVLWWCVELEEAMGVRPWSSAATGGEPPFREASRTAMVETIASAARLAVAQNLTMPALSPTMTEGNIAAWRVKEGDKYTAGDVLLEIETDKAAMDVEAQEDGVVFKVVQPDGSKGVRVGARIAVLAEPDDDLASLEMPPDEPAVAAAPSSSSDASAEAKDPQESAKPAAPLPSPAAASSSSSRAPKKQPQKYPLLPSVAQLIKERGLDAASVVGQMTPTGPGGRLLKGDVLAYLGQVPADVPATLETQFEQRGHLDLSNIKVKAAPQPPPAAGVAAAGGKAEPQAAGEKKTTTTVVSLPVSLAAVVDVQDKIQASLGVFMPVSTFVARATDVANDALPRAGPPPPPSSAELFDALVAPTAAAAARAAAAPVPLTRGHYQPQVSALPTTATTPPKKTAVATAATPDIIDVLSGKAKTALRPRTSAPRQAPPAVSTGINFFSVAVPKAEEKRAKVFLERLKIVLENEPGRLVL</sequence>
<comment type="similarity">
    <text evidence="4">Belongs to the YPP1 family.</text>
</comment>
<evidence type="ECO:0000256" key="4">
    <source>
        <dbReference type="ARBA" id="ARBA00038251"/>
    </source>
</evidence>
<comment type="similarity">
    <text evidence="2">Belongs to the 2-oxoacid dehydrogenase family.</text>
</comment>
<dbReference type="Proteomes" id="UP000076874">
    <property type="component" value="Unassembled WGS sequence"/>
</dbReference>
<feature type="region of interest" description="Disordered" evidence="5">
    <location>
        <begin position="1320"/>
        <end position="1380"/>
    </location>
</feature>
<dbReference type="Gene3D" id="4.10.320.10">
    <property type="entry name" value="E3-binding domain"/>
    <property type="match status" value="1"/>
</dbReference>
<dbReference type="Gene3D" id="1.25.40.10">
    <property type="entry name" value="Tetratricopeptide repeat domain"/>
    <property type="match status" value="1"/>
</dbReference>
<feature type="region of interest" description="Disordered" evidence="5">
    <location>
        <begin position="746"/>
        <end position="856"/>
    </location>
</feature>
<keyword evidence="9" id="KW-1185">Reference proteome</keyword>
<dbReference type="InterPro" id="IPR019734">
    <property type="entry name" value="TPR_rpt"/>
</dbReference>
<dbReference type="PANTHER" id="PTHR23083">
    <property type="entry name" value="TETRATRICOPEPTIDE REPEAT PROTEIN, TPR"/>
    <property type="match status" value="1"/>
</dbReference>
<dbReference type="EMBL" id="AZHD01000012">
    <property type="protein sequence ID" value="OAA58556.1"/>
    <property type="molecule type" value="Genomic_DNA"/>
</dbReference>
<feature type="compositionally biased region" description="Low complexity" evidence="5">
    <location>
        <begin position="1352"/>
        <end position="1371"/>
    </location>
</feature>
<dbReference type="PANTHER" id="PTHR23083:SF464">
    <property type="entry name" value="TETRATRICOPEPTIDE REPEAT DOMAIN 7, ISOFORM A"/>
    <property type="match status" value="1"/>
</dbReference>
<evidence type="ECO:0000313" key="9">
    <source>
        <dbReference type="Proteomes" id="UP000076874"/>
    </source>
</evidence>
<feature type="region of interest" description="Disordered" evidence="5">
    <location>
        <begin position="722"/>
        <end position="741"/>
    </location>
</feature>
<evidence type="ECO:0000259" key="7">
    <source>
        <dbReference type="PROSITE" id="PS51826"/>
    </source>
</evidence>
<dbReference type="InterPro" id="IPR051722">
    <property type="entry name" value="Endocytosis_PI4K-reg_protein"/>
</dbReference>
<organism evidence="8 9">
    <name type="scientific">Niveomyces insectorum RCEF 264</name>
    <dbReference type="NCBI Taxonomy" id="1081102"/>
    <lineage>
        <taxon>Eukaryota</taxon>
        <taxon>Fungi</taxon>
        <taxon>Dikarya</taxon>
        <taxon>Ascomycota</taxon>
        <taxon>Pezizomycotina</taxon>
        <taxon>Sordariomycetes</taxon>
        <taxon>Hypocreomycetidae</taxon>
        <taxon>Hypocreales</taxon>
        <taxon>Cordycipitaceae</taxon>
        <taxon>Niveomyces</taxon>
    </lineage>
</organism>
<dbReference type="SMART" id="SM00028">
    <property type="entry name" value="TPR"/>
    <property type="match status" value="3"/>
</dbReference>
<dbReference type="Pfam" id="PF02817">
    <property type="entry name" value="E3_binding"/>
    <property type="match status" value="1"/>
</dbReference>
<dbReference type="PROSITE" id="PS51826">
    <property type="entry name" value="PSBD"/>
    <property type="match status" value="1"/>
</dbReference>
<feature type="region of interest" description="Disordered" evidence="5">
    <location>
        <begin position="880"/>
        <end position="916"/>
    </location>
</feature>
<dbReference type="SUPFAM" id="SSF47005">
    <property type="entry name" value="Peripheral subunit-binding domain of 2-oxo acid dehydrogenase complex"/>
    <property type="match status" value="1"/>
</dbReference>
<evidence type="ECO:0000313" key="8">
    <source>
        <dbReference type="EMBL" id="OAA58556.1"/>
    </source>
</evidence>
<dbReference type="InterPro" id="IPR000089">
    <property type="entry name" value="Biotin_lipoyl"/>
</dbReference>
<comment type="caution">
    <text evidence="8">The sequence shown here is derived from an EMBL/GenBank/DDBJ whole genome shotgun (WGS) entry which is preliminary data.</text>
</comment>
<comment type="function">
    <text evidence="1">Involved in endocytosis.</text>
</comment>
<dbReference type="InterPro" id="IPR036625">
    <property type="entry name" value="E3-bd_dom_sf"/>
</dbReference>
<evidence type="ECO:0000256" key="2">
    <source>
        <dbReference type="ARBA" id="ARBA00007317"/>
    </source>
</evidence>
<feature type="compositionally biased region" description="Low complexity" evidence="5">
    <location>
        <begin position="1330"/>
        <end position="1343"/>
    </location>
</feature>
<accession>A0A167RG24</accession>
<dbReference type="FunFam" id="2.40.50.100:FF:000010">
    <property type="entry name" value="Acetyltransferase component of pyruvate dehydrogenase complex"/>
    <property type="match status" value="1"/>
</dbReference>
<dbReference type="InterPro" id="IPR011990">
    <property type="entry name" value="TPR-like_helical_dom_sf"/>
</dbReference>
<feature type="compositionally biased region" description="Polar residues" evidence="5">
    <location>
        <begin position="776"/>
        <end position="788"/>
    </location>
</feature>
<feature type="domain" description="Peripheral subunit-binding (PSBD)" evidence="7">
    <location>
        <begin position="1381"/>
        <end position="1422"/>
    </location>
</feature>
<feature type="domain" description="Lipoyl-binding" evidence="6">
    <location>
        <begin position="1238"/>
        <end position="1314"/>
    </location>
</feature>
<dbReference type="Gene3D" id="2.40.50.100">
    <property type="match status" value="1"/>
</dbReference>
<dbReference type="InterPro" id="IPR011053">
    <property type="entry name" value="Single_hybrid_motif"/>
</dbReference>
<dbReference type="Pfam" id="PF00364">
    <property type="entry name" value="Biotin_lipoyl"/>
    <property type="match status" value="1"/>
</dbReference>
<evidence type="ECO:0000259" key="6">
    <source>
        <dbReference type="PROSITE" id="PS50968"/>
    </source>
</evidence>
<proteinExistence type="inferred from homology"/>
<dbReference type="GO" id="GO:0016746">
    <property type="term" value="F:acyltransferase activity"/>
    <property type="evidence" value="ECO:0007669"/>
    <property type="project" value="InterPro"/>
</dbReference>
<protein>
    <submittedName>
        <fullName evidence="8">Filamentation protein</fullName>
    </submittedName>
</protein>
<evidence type="ECO:0000256" key="5">
    <source>
        <dbReference type="SAM" id="MobiDB-lite"/>
    </source>
</evidence>
<dbReference type="SUPFAM" id="SSF51230">
    <property type="entry name" value="Single hybrid motif"/>
    <property type="match status" value="1"/>
</dbReference>